<feature type="transmembrane region" description="Helical" evidence="7">
    <location>
        <begin position="75"/>
        <end position="92"/>
    </location>
</feature>
<dbReference type="PANTHER" id="PTHR33778">
    <property type="entry name" value="PROTEIN MGTC"/>
    <property type="match status" value="1"/>
</dbReference>
<protein>
    <recommendedName>
        <fullName evidence="7">Protein MgtC</fullName>
    </recommendedName>
</protein>
<dbReference type="HOGENOM" id="CLU_079292_1_1_5"/>
<dbReference type="EMBL" id="AGWX01000001">
    <property type="protein sequence ID" value="EKS42238.1"/>
    <property type="molecule type" value="Genomic_DNA"/>
</dbReference>
<evidence type="ECO:0000256" key="5">
    <source>
        <dbReference type="ARBA" id="ARBA00022989"/>
    </source>
</evidence>
<feature type="transmembrane region" description="Helical" evidence="7">
    <location>
        <begin position="123"/>
        <end position="143"/>
    </location>
</feature>
<feature type="transmembrane region" description="Helical" evidence="7">
    <location>
        <begin position="43"/>
        <end position="63"/>
    </location>
</feature>
<evidence type="ECO:0000256" key="7">
    <source>
        <dbReference type="RuleBase" id="RU365041"/>
    </source>
</evidence>
<evidence type="ECO:0000256" key="1">
    <source>
        <dbReference type="ARBA" id="ARBA00004651"/>
    </source>
</evidence>
<dbReference type="Pfam" id="PF02308">
    <property type="entry name" value="MgtC"/>
    <property type="match status" value="1"/>
</dbReference>
<keyword evidence="4 7" id="KW-0812">Transmembrane</keyword>
<dbReference type="InterPro" id="IPR049177">
    <property type="entry name" value="MgtC_SapB_SrpB_YhiD_N"/>
</dbReference>
<dbReference type="PANTHER" id="PTHR33778:SF1">
    <property type="entry name" value="MAGNESIUM TRANSPORTER YHID-RELATED"/>
    <property type="match status" value="1"/>
</dbReference>
<proteinExistence type="inferred from homology"/>
<evidence type="ECO:0000256" key="2">
    <source>
        <dbReference type="ARBA" id="ARBA00009298"/>
    </source>
</evidence>
<comment type="subcellular location">
    <subcellularLocation>
        <location evidence="7">Cell inner membrane</location>
        <topology evidence="7">Multi-pass membrane protein</topology>
    </subcellularLocation>
    <subcellularLocation>
        <location evidence="1">Cell membrane</location>
        <topology evidence="1">Multi-pass membrane protein</topology>
    </subcellularLocation>
</comment>
<evidence type="ECO:0000256" key="3">
    <source>
        <dbReference type="ARBA" id="ARBA00022475"/>
    </source>
</evidence>
<evidence type="ECO:0000313" key="10">
    <source>
        <dbReference type="Proteomes" id="UP000001096"/>
    </source>
</evidence>
<evidence type="ECO:0000259" key="8">
    <source>
        <dbReference type="Pfam" id="PF02308"/>
    </source>
</evidence>
<gene>
    <name evidence="9" type="ORF">HMPREF9695_01330</name>
</gene>
<dbReference type="PRINTS" id="PR01837">
    <property type="entry name" value="MGTCSAPBPROT"/>
</dbReference>
<dbReference type="Proteomes" id="UP000001096">
    <property type="component" value="Unassembled WGS sequence"/>
</dbReference>
<keyword evidence="5 7" id="KW-1133">Transmembrane helix</keyword>
<sequence length="161" mass="16818">MFGKATALLDWWDIILRLGVATVASGIIGLNRDLHGKPIGLRTLSLVGLATATVVLLANPEALEAGRLSDATSRVIQGLLTGIGFLGAGVIVHSEQAKVRGLTSAACVWFTACIGIVCGLGQWRLVTIALAIALIVLAFGGPFERSLHRAFRGSPDEPPPN</sequence>
<keyword evidence="3" id="KW-1003">Cell membrane</keyword>
<comment type="similarity">
    <text evidence="2 7">Belongs to the MgtC/SapB family.</text>
</comment>
<feature type="transmembrane region" description="Helical" evidence="7">
    <location>
        <begin position="99"/>
        <end position="117"/>
    </location>
</feature>
<dbReference type="InterPro" id="IPR003416">
    <property type="entry name" value="MgtC/SapB/SrpB/YhiD_fam"/>
</dbReference>
<evidence type="ECO:0000256" key="4">
    <source>
        <dbReference type="ARBA" id="ARBA00022692"/>
    </source>
</evidence>
<feature type="domain" description="MgtC/SapB/SrpB/YhiD N-terminal" evidence="8">
    <location>
        <begin position="18"/>
        <end position="145"/>
    </location>
</feature>
<dbReference type="eggNOG" id="COG1285">
    <property type="taxonomic scope" value="Bacteria"/>
</dbReference>
<accession>K8PV67</accession>
<evidence type="ECO:0000256" key="6">
    <source>
        <dbReference type="ARBA" id="ARBA00023136"/>
    </source>
</evidence>
<feature type="transmembrane region" description="Helical" evidence="7">
    <location>
        <begin position="14"/>
        <end position="31"/>
    </location>
</feature>
<comment type="caution">
    <text evidence="9">The sequence shown here is derived from an EMBL/GenBank/DDBJ whole genome shotgun (WGS) entry which is preliminary data.</text>
</comment>
<name>K8PV67_9BRAD</name>
<keyword evidence="10" id="KW-1185">Reference proteome</keyword>
<dbReference type="GO" id="GO:0005886">
    <property type="term" value="C:plasma membrane"/>
    <property type="evidence" value="ECO:0007669"/>
    <property type="project" value="UniProtKB-SubCell"/>
</dbReference>
<keyword evidence="7" id="KW-0997">Cell inner membrane</keyword>
<reference evidence="9 10" key="1">
    <citation type="submission" date="2012-04" db="EMBL/GenBank/DDBJ databases">
        <title>The Genome Sequence of Afipia broomeae ATCC 49717.</title>
        <authorList>
            <consortium name="The Broad Institute Genome Sequencing Platform"/>
            <person name="Earl A."/>
            <person name="Ward D."/>
            <person name="Feldgarden M."/>
            <person name="Gevers D."/>
            <person name="Huys G."/>
            <person name="Walker B."/>
            <person name="Young S.K."/>
            <person name="Zeng Q."/>
            <person name="Gargeya S."/>
            <person name="Fitzgerald M."/>
            <person name="Haas B."/>
            <person name="Abouelleil A."/>
            <person name="Alvarado L."/>
            <person name="Arachchi H.M."/>
            <person name="Berlin A."/>
            <person name="Chapman S.B."/>
            <person name="Goldberg J."/>
            <person name="Griggs A."/>
            <person name="Gujja S."/>
            <person name="Hansen M."/>
            <person name="Howarth C."/>
            <person name="Imamovic A."/>
            <person name="Larimer J."/>
            <person name="McCowen C."/>
            <person name="Montmayeur A."/>
            <person name="Murphy C."/>
            <person name="Neiman D."/>
            <person name="Pearson M."/>
            <person name="Priest M."/>
            <person name="Roberts A."/>
            <person name="Saif S."/>
            <person name="Shea T."/>
            <person name="Sisk P."/>
            <person name="Sykes S."/>
            <person name="Wortman J."/>
            <person name="Nusbaum C."/>
            <person name="Birren B."/>
        </authorList>
    </citation>
    <scope>NUCLEOTIDE SEQUENCE [LARGE SCALE GENOMIC DNA]</scope>
    <source>
        <strain evidence="9 10">ATCC 49717</strain>
    </source>
</reference>
<keyword evidence="6 7" id="KW-0472">Membrane</keyword>
<evidence type="ECO:0000313" key="9">
    <source>
        <dbReference type="EMBL" id="EKS42238.1"/>
    </source>
</evidence>
<dbReference type="AlphaFoldDB" id="K8PV67"/>
<dbReference type="PATRIC" id="fig|883078.3.peg.1364"/>
<organism evidence="9 10">
    <name type="scientific">Afipia broomeae ATCC 49717</name>
    <dbReference type="NCBI Taxonomy" id="883078"/>
    <lineage>
        <taxon>Bacteria</taxon>
        <taxon>Pseudomonadati</taxon>
        <taxon>Pseudomonadota</taxon>
        <taxon>Alphaproteobacteria</taxon>
        <taxon>Hyphomicrobiales</taxon>
        <taxon>Nitrobacteraceae</taxon>
        <taxon>Afipia</taxon>
    </lineage>
</organism>